<dbReference type="GO" id="GO:0005549">
    <property type="term" value="F:odorant binding"/>
    <property type="evidence" value="ECO:0007669"/>
    <property type="project" value="InterPro"/>
</dbReference>
<dbReference type="Pfam" id="PF02949">
    <property type="entry name" value="7tm_6"/>
    <property type="match status" value="1"/>
</dbReference>
<evidence type="ECO:0000256" key="5">
    <source>
        <dbReference type="ARBA" id="ARBA00022725"/>
    </source>
</evidence>
<keyword evidence="2" id="KW-1003">Cell membrane</keyword>
<protein>
    <recommendedName>
        <fullName evidence="10">Odorant receptor</fullName>
    </recommendedName>
</protein>
<accession>A0A6J2JPU8</accession>
<feature type="transmembrane region" description="Helical" evidence="10">
    <location>
        <begin position="78"/>
        <end position="95"/>
    </location>
</feature>
<dbReference type="Proteomes" id="UP000504629">
    <property type="component" value="Unplaced"/>
</dbReference>
<organism evidence="11 13">
    <name type="scientific">Bombyx mandarina</name>
    <name type="common">Wild silk moth</name>
    <name type="synonym">Wild silkworm</name>
    <dbReference type="NCBI Taxonomy" id="7092"/>
    <lineage>
        <taxon>Eukaryota</taxon>
        <taxon>Metazoa</taxon>
        <taxon>Ecdysozoa</taxon>
        <taxon>Arthropoda</taxon>
        <taxon>Hexapoda</taxon>
        <taxon>Insecta</taxon>
        <taxon>Pterygota</taxon>
        <taxon>Neoptera</taxon>
        <taxon>Endopterygota</taxon>
        <taxon>Lepidoptera</taxon>
        <taxon>Glossata</taxon>
        <taxon>Ditrysia</taxon>
        <taxon>Bombycoidea</taxon>
        <taxon>Bombycidae</taxon>
        <taxon>Bombycinae</taxon>
        <taxon>Bombyx</taxon>
    </lineage>
</organism>
<dbReference type="GO" id="GO:0004984">
    <property type="term" value="F:olfactory receptor activity"/>
    <property type="evidence" value="ECO:0007669"/>
    <property type="project" value="InterPro"/>
</dbReference>
<keyword evidence="6 10" id="KW-1133">Transmembrane helix</keyword>
<evidence type="ECO:0000256" key="10">
    <source>
        <dbReference type="RuleBase" id="RU351113"/>
    </source>
</evidence>
<feature type="transmembrane region" description="Helical" evidence="10">
    <location>
        <begin position="312"/>
        <end position="333"/>
    </location>
</feature>
<dbReference type="GO" id="GO:0005886">
    <property type="term" value="C:plasma membrane"/>
    <property type="evidence" value="ECO:0007669"/>
    <property type="project" value="UniProtKB-SubCell"/>
</dbReference>
<evidence type="ECO:0000256" key="8">
    <source>
        <dbReference type="ARBA" id="ARBA00023170"/>
    </source>
</evidence>
<evidence type="ECO:0000256" key="1">
    <source>
        <dbReference type="ARBA" id="ARBA00004651"/>
    </source>
</evidence>
<feature type="transmembrane region" description="Helical" evidence="10">
    <location>
        <begin position="202"/>
        <end position="235"/>
    </location>
</feature>
<evidence type="ECO:0000256" key="7">
    <source>
        <dbReference type="ARBA" id="ARBA00023136"/>
    </source>
</evidence>
<evidence type="ECO:0000256" key="6">
    <source>
        <dbReference type="ARBA" id="ARBA00022989"/>
    </source>
</evidence>
<dbReference type="KEGG" id="bman:114243144"/>
<keyword evidence="4 10" id="KW-0812">Transmembrane</keyword>
<gene>
    <name evidence="12 13" type="primary">LOC114243144</name>
</gene>
<comment type="subcellular location">
    <subcellularLocation>
        <location evidence="1 10">Cell membrane</location>
        <topology evidence="1 10">Multi-pass membrane protein</topology>
    </subcellularLocation>
</comment>
<evidence type="ECO:0000256" key="2">
    <source>
        <dbReference type="ARBA" id="ARBA00022475"/>
    </source>
</evidence>
<evidence type="ECO:0000313" key="12">
    <source>
        <dbReference type="RefSeq" id="XP_028030323.1"/>
    </source>
</evidence>
<feature type="transmembrane region" description="Helical" evidence="10">
    <location>
        <begin position="55"/>
        <end position="72"/>
    </location>
</feature>
<keyword evidence="9 10" id="KW-0807">Transducer</keyword>
<keyword evidence="11" id="KW-1185">Reference proteome</keyword>
<dbReference type="RefSeq" id="XP_028030323.1">
    <property type="nucleotide sequence ID" value="XM_028174522.1"/>
</dbReference>
<evidence type="ECO:0000256" key="9">
    <source>
        <dbReference type="ARBA" id="ARBA00023224"/>
    </source>
</evidence>
<reference evidence="12 13" key="1">
    <citation type="submission" date="2025-04" db="UniProtKB">
        <authorList>
            <consortium name="RefSeq"/>
        </authorList>
    </citation>
    <scope>IDENTIFICATION</scope>
    <source>
        <tissue evidence="12 13">Silk gland</tissue>
    </source>
</reference>
<dbReference type="PANTHER" id="PTHR21137">
    <property type="entry name" value="ODORANT RECEPTOR"/>
    <property type="match status" value="1"/>
</dbReference>
<dbReference type="RefSeq" id="XP_028030324.1">
    <property type="nucleotide sequence ID" value="XM_028174523.1"/>
</dbReference>
<name>A0A6J2JPU8_BOMMA</name>
<feature type="transmembrane region" description="Helical" evidence="10">
    <location>
        <begin position="144"/>
        <end position="162"/>
    </location>
</feature>
<keyword evidence="8 10" id="KW-0675">Receptor</keyword>
<dbReference type="SMR" id="A0A6J2JPU8"/>
<keyword evidence="3 10" id="KW-0716">Sensory transduction</keyword>
<dbReference type="CTD" id="692473"/>
<dbReference type="InterPro" id="IPR004117">
    <property type="entry name" value="7tm6_olfct_rcpt"/>
</dbReference>
<proteinExistence type="inferred from homology"/>
<dbReference type="GeneID" id="114243144"/>
<keyword evidence="7 10" id="KW-0472">Membrane</keyword>
<evidence type="ECO:0000256" key="4">
    <source>
        <dbReference type="ARBA" id="ARBA00022692"/>
    </source>
</evidence>
<dbReference type="PANTHER" id="PTHR21137:SF35">
    <property type="entry name" value="ODORANT RECEPTOR 19A-RELATED"/>
    <property type="match status" value="1"/>
</dbReference>
<evidence type="ECO:0000313" key="11">
    <source>
        <dbReference type="Proteomes" id="UP000504629"/>
    </source>
</evidence>
<evidence type="ECO:0000256" key="3">
    <source>
        <dbReference type="ARBA" id="ARBA00022606"/>
    </source>
</evidence>
<dbReference type="GO" id="GO:0007165">
    <property type="term" value="P:signal transduction"/>
    <property type="evidence" value="ECO:0007669"/>
    <property type="project" value="UniProtKB-KW"/>
</dbReference>
<dbReference type="AlphaFoldDB" id="A0A6J2JPU8"/>
<sequence length="407" mass="47864">MKEEYYLQHPRTQLFYKVLAHVSTIESTIDLTWWGYTFPKYVGWFYHLQCNVVRLFGKCVVVSQILFIILNYQTIDKSVFIIAITITPLGALVGIKAESAKAECYVNLMKNFMDKVHIHSIYRKNENNEFVKKKVIQIERVSRFTAYFLVILIAINCLSWMLKPTLHNIKHFEEIMNKSMEFQYYIYFWTPLDYKYNLRDYIIIHTLCIYLGATAVTVIVTFDIFNFIAVFHVVAHIQILKNNVKSNWSDDFNESEKKGYLVSILEYHAYIIRIFGEVQSAFGLNVASNYLQNLIEDGLFLYQIMNGEKENVLMYGLMIILYLGGLIFLSIVLEEIRRQNYDLCEYVYALPWEGMSLENQKIFVVFLQRTQPDLEFETVCGMKAGVKPAFSIVKSMFSYYVMINSRF</sequence>
<evidence type="ECO:0000313" key="13">
    <source>
        <dbReference type="RefSeq" id="XP_028030324.1"/>
    </source>
</evidence>
<comment type="similarity">
    <text evidence="10">Belongs to the insect chemoreceptor superfamily. Heteromeric odorant receptor channel (TC 1.A.69) family.</text>
</comment>
<comment type="caution">
    <text evidence="10">Lacks conserved residue(s) required for the propagation of feature annotation.</text>
</comment>
<dbReference type="OrthoDB" id="7475020at2759"/>
<keyword evidence="5 10" id="KW-0552">Olfaction</keyword>